<proteinExistence type="predicted"/>
<sequence length="494" mass="54860">TWVENVYGCTDSLATNYNPDANWDDGSCSGYPDNGEFHLSFDGDDYVDISSIIPSIQNNNYEVSFLIRISLEISNLGNAILGINTPTGDNTIVMRLTSDGRIHIDEGLLDSNYEGCLSLNDGEFHQVNFVHDINAGILRLFIDNIEDVNCDFPGSSNQIVHSNDLFFIGMEIDDNEPNGGDFLIDCLIDEFKVFDEENILKTDYRFNTGEGDILYDHSGNQNHGTIYGATWVENVYGCTDSLALNYDENATIDDGSCTYPDNGDYSLSFDGDDDYVEIQGIEDSFDNFSLGVWVKSNQADYGKIVIREVYPQNPDFWQLQANTEGNSISLYVNVAGSHGGWQDIEIYDSTQFLDGDWHFITCTRKSSDGNVKVFIDGELISEYTGPSGTIVTNAPFKLGAGVVANREFQGNLDNLMVFNYDLIQEEIQAYMTIPPTGNESGLVGYWNFNSGESDILYDHSGNQNHGDINGATWVEDIYGCTDSLASNYDPEANH</sequence>
<feature type="non-terminal residue" evidence="1">
    <location>
        <position position="494"/>
    </location>
</feature>
<dbReference type="SUPFAM" id="SSF49899">
    <property type="entry name" value="Concanavalin A-like lectins/glucanases"/>
    <property type="match status" value="2"/>
</dbReference>
<accession>A0A382GJI1</accession>
<evidence type="ECO:0000313" key="1">
    <source>
        <dbReference type="EMBL" id="SVB74925.1"/>
    </source>
</evidence>
<name>A0A382GJI1_9ZZZZ</name>
<protein>
    <recommendedName>
        <fullName evidence="2">Laminin G domain-containing protein</fullName>
    </recommendedName>
</protein>
<dbReference type="Pfam" id="PF13385">
    <property type="entry name" value="Laminin_G_3"/>
    <property type="match status" value="1"/>
</dbReference>
<feature type="non-terminal residue" evidence="1">
    <location>
        <position position="1"/>
    </location>
</feature>
<gene>
    <name evidence="1" type="ORF">METZ01_LOCUS227779</name>
</gene>
<dbReference type="AlphaFoldDB" id="A0A382GJI1"/>
<dbReference type="InterPro" id="IPR013320">
    <property type="entry name" value="ConA-like_dom_sf"/>
</dbReference>
<reference evidence="1" key="1">
    <citation type="submission" date="2018-05" db="EMBL/GenBank/DDBJ databases">
        <authorList>
            <person name="Lanie J.A."/>
            <person name="Ng W.-L."/>
            <person name="Kazmierczak K.M."/>
            <person name="Andrzejewski T.M."/>
            <person name="Davidsen T.M."/>
            <person name="Wayne K.J."/>
            <person name="Tettelin H."/>
            <person name="Glass J.I."/>
            <person name="Rusch D."/>
            <person name="Podicherti R."/>
            <person name="Tsui H.-C.T."/>
            <person name="Winkler M.E."/>
        </authorList>
    </citation>
    <scope>NUCLEOTIDE SEQUENCE</scope>
</reference>
<dbReference type="EMBL" id="UINC01055719">
    <property type="protein sequence ID" value="SVB74925.1"/>
    <property type="molecule type" value="Genomic_DNA"/>
</dbReference>
<dbReference type="Gene3D" id="2.60.120.200">
    <property type="match status" value="2"/>
</dbReference>
<organism evidence="1">
    <name type="scientific">marine metagenome</name>
    <dbReference type="NCBI Taxonomy" id="408172"/>
    <lineage>
        <taxon>unclassified sequences</taxon>
        <taxon>metagenomes</taxon>
        <taxon>ecological metagenomes</taxon>
    </lineage>
</organism>
<evidence type="ECO:0008006" key="2">
    <source>
        <dbReference type="Google" id="ProtNLM"/>
    </source>
</evidence>